<evidence type="ECO:0000313" key="6">
    <source>
        <dbReference type="Proteomes" id="UP000460718"/>
    </source>
</evidence>
<dbReference type="AlphaFoldDB" id="A0A6A3WZC6"/>
<evidence type="ECO:0000313" key="3">
    <source>
        <dbReference type="EMBL" id="KAE9193755.1"/>
    </source>
</evidence>
<keyword evidence="5" id="KW-1185">Reference proteome</keyword>
<organism evidence="3 5">
    <name type="scientific">Phytophthora fragariae</name>
    <dbReference type="NCBI Taxonomy" id="53985"/>
    <lineage>
        <taxon>Eukaryota</taxon>
        <taxon>Sar</taxon>
        <taxon>Stramenopiles</taxon>
        <taxon>Oomycota</taxon>
        <taxon>Peronosporomycetes</taxon>
        <taxon>Peronosporales</taxon>
        <taxon>Peronosporaceae</taxon>
        <taxon>Phytophthora</taxon>
    </lineage>
</organism>
<dbReference type="Proteomes" id="UP000433483">
    <property type="component" value="Unassembled WGS sequence"/>
</dbReference>
<evidence type="ECO:0000313" key="7">
    <source>
        <dbReference type="Proteomes" id="UP000486351"/>
    </source>
</evidence>
<name>A0A6A3WZC6_9STRA</name>
<sequence length="41" mass="4828">MLLCAGFDMGKCALNIFKHWVTRYHELLLQHDASTLYKLVF</sequence>
<proteinExistence type="predicted"/>
<reference evidence="3 5" key="1">
    <citation type="submission" date="2018-08" db="EMBL/GenBank/DDBJ databases">
        <title>Genomic investigation of the strawberry pathogen Phytophthora fragariae indicates pathogenicity is determined by transcriptional variation in three key races.</title>
        <authorList>
            <person name="Adams T.M."/>
            <person name="Armitage A.D."/>
            <person name="Sobczyk M.K."/>
            <person name="Bates H.J."/>
            <person name="Dunwell J.M."/>
            <person name="Nellist C.F."/>
            <person name="Harrison R.J."/>
        </authorList>
    </citation>
    <scope>NUCLEOTIDE SEQUENCE [LARGE SCALE GENOMIC DNA]</scope>
    <source>
        <strain evidence="3 5">NOV-27</strain>
        <strain evidence="4 7">NOV-77</strain>
        <strain evidence="2 8">ONT-3</strain>
        <strain evidence="1 6">SCRP245</strain>
    </source>
</reference>
<evidence type="ECO:0000313" key="5">
    <source>
        <dbReference type="Proteomes" id="UP000433483"/>
    </source>
</evidence>
<evidence type="ECO:0000313" key="8">
    <source>
        <dbReference type="Proteomes" id="UP000488956"/>
    </source>
</evidence>
<dbReference type="EMBL" id="QXGB01001271">
    <property type="protein sequence ID" value="KAE9193755.1"/>
    <property type="molecule type" value="Genomic_DNA"/>
</dbReference>
<dbReference type="EMBL" id="QXFW01005678">
    <property type="protein sequence ID" value="KAE8961296.1"/>
    <property type="molecule type" value="Genomic_DNA"/>
</dbReference>
<dbReference type="EMBL" id="QXFX01001544">
    <property type="protein sequence ID" value="KAE9088532.1"/>
    <property type="molecule type" value="Genomic_DNA"/>
</dbReference>
<evidence type="ECO:0000313" key="2">
    <source>
        <dbReference type="EMBL" id="KAE9088532.1"/>
    </source>
</evidence>
<dbReference type="EMBL" id="QXFY01000985">
    <property type="protein sequence ID" value="KAE9331734.1"/>
    <property type="molecule type" value="Genomic_DNA"/>
</dbReference>
<evidence type="ECO:0000313" key="4">
    <source>
        <dbReference type="EMBL" id="KAE9331734.1"/>
    </source>
</evidence>
<accession>A0A6A3WZC6</accession>
<gene>
    <name evidence="3" type="ORF">PF005_g17960</name>
    <name evidence="4" type="ORF">PF008_g15288</name>
    <name evidence="2" type="ORF">PF010_g19346</name>
    <name evidence="1" type="ORF">PF011_g29801</name>
</gene>
<dbReference type="Proteomes" id="UP000488956">
    <property type="component" value="Unassembled WGS sequence"/>
</dbReference>
<evidence type="ECO:0000313" key="1">
    <source>
        <dbReference type="EMBL" id="KAE8961296.1"/>
    </source>
</evidence>
<comment type="caution">
    <text evidence="3">The sequence shown here is derived from an EMBL/GenBank/DDBJ whole genome shotgun (WGS) entry which is preliminary data.</text>
</comment>
<dbReference type="Proteomes" id="UP000486351">
    <property type="component" value="Unassembled WGS sequence"/>
</dbReference>
<protein>
    <submittedName>
        <fullName evidence="3">Uncharacterized protein</fullName>
    </submittedName>
</protein>
<dbReference type="Proteomes" id="UP000460718">
    <property type="component" value="Unassembled WGS sequence"/>
</dbReference>